<dbReference type="Proteomes" id="UP000002195">
    <property type="component" value="Unassembled WGS sequence"/>
</dbReference>
<reference evidence="2 3" key="1">
    <citation type="journal article" date="2005" name="Nature">
        <title>The genome of the social amoeba Dictyostelium discoideum.</title>
        <authorList>
            <consortium name="The Dictyostelium discoideum Sequencing Consortium"/>
            <person name="Eichinger L."/>
            <person name="Pachebat J.A."/>
            <person name="Glockner G."/>
            <person name="Rajandream M.A."/>
            <person name="Sucgang R."/>
            <person name="Berriman M."/>
            <person name="Song J."/>
            <person name="Olsen R."/>
            <person name="Szafranski K."/>
            <person name="Xu Q."/>
            <person name="Tunggal B."/>
            <person name="Kummerfeld S."/>
            <person name="Madera M."/>
            <person name="Konfortov B.A."/>
            <person name="Rivero F."/>
            <person name="Bankier A.T."/>
            <person name="Lehmann R."/>
            <person name="Hamlin N."/>
            <person name="Davies R."/>
            <person name="Gaudet P."/>
            <person name="Fey P."/>
            <person name="Pilcher K."/>
            <person name="Chen G."/>
            <person name="Saunders D."/>
            <person name="Sodergren E."/>
            <person name="Davis P."/>
            <person name="Kerhornou A."/>
            <person name="Nie X."/>
            <person name="Hall N."/>
            <person name="Anjard C."/>
            <person name="Hemphill L."/>
            <person name="Bason N."/>
            <person name="Farbrother P."/>
            <person name="Desany B."/>
            <person name="Just E."/>
            <person name="Morio T."/>
            <person name="Rost R."/>
            <person name="Churcher C."/>
            <person name="Cooper J."/>
            <person name="Haydock S."/>
            <person name="van Driessche N."/>
            <person name="Cronin A."/>
            <person name="Goodhead I."/>
            <person name="Muzny D."/>
            <person name="Mourier T."/>
            <person name="Pain A."/>
            <person name="Lu M."/>
            <person name="Harper D."/>
            <person name="Lindsay R."/>
            <person name="Hauser H."/>
            <person name="James K."/>
            <person name="Quiles M."/>
            <person name="Madan Babu M."/>
            <person name="Saito T."/>
            <person name="Buchrieser C."/>
            <person name="Wardroper A."/>
            <person name="Felder M."/>
            <person name="Thangavelu M."/>
            <person name="Johnson D."/>
            <person name="Knights A."/>
            <person name="Loulseged H."/>
            <person name="Mungall K."/>
            <person name="Oliver K."/>
            <person name="Price C."/>
            <person name="Quail M.A."/>
            <person name="Urushihara H."/>
            <person name="Hernandez J."/>
            <person name="Rabbinowitsch E."/>
            <person name="Steffen D."/>
            <person name="Sanders M."/>
            <person name="Ma J."/>
            <person name="Kohara Y."/>
            <person name="Sharp S."/>
            <person name="Simmonds M."/>
            <person name="Spiegler S."/>
            <person name="Tivey A."/>
            <person name="Sugano S."/>
            <person name="White B."/>
            <person name="Walker D."/>
            <person name="Woodward J."/>
            <person name="Winckler T."/>
            <person name="Tanaka Y."/>
            <person name="Shaulsky G."/>
            <person name="Schleicher M."/>
            <person name="Weinstock G."/>
            <person name="Rosenthal A."/>
            <person name="Cox E.C."/>
            <person name="Chisholm R.L."/>
            <person name="Gibbs R."/>
            <person name="Loomis W.F."/>
            <person name="Platzer M."/>
            <person name="Kay R.R."/>
            <person name="Williams J."/>
            <person name="Dear P.H."/>
            <person name="Noegel A.A."/>
            <person name="Barrell B."/>
            <person name="Kuspa A."/>
        </authorList>
    </citation>
    <scope>NUCLEOTIDE SEQUENCE [LARGE SCALE GENOMIC DNA]</scope>
    <source>
        <strain evidence="2 3">AX4</strain>
    </source>
</reference>
<protein>
    <submittedName>
        <fullName evidence="2">Uncharacterized protein</fullName>
    </submittedName>
</protein>
<keyword evidence="3" id="KW-1185">Reference proteome</keyword>
<dbReference type="Pfam" id="PF04749">
    <property type="entry name" value="PLAC8"/>
    <property type="match status" value="1"/>
</dbReference>
<dbReference type="FunCoup" id="Q54JY8">
    <property type="interactions" value="8"/>
</dbReference>
<feature type="region of interest" description="Disordered" evidence="1">
    <location>
        <begin position="113"/>
        <end position="141"/>
    </location>
</feature>
<proteinExistence type="predicted"/>
<accession>Q54JY8</accession>
<feature type="compositionally biased region" description="Polar residues" evidence="1">
    <location>
        <begin position="119"/>
        <end position="135"/>
    </location>
</feature>
<gene>
    <name evidence="2" type="ORF">DDB_G0287731</name>
</gene>
<dbReference type="dictyBase" id="DDB_G0287731"/>
<sequence>MSNWSFPIFDCCSTPFISLVTCCCCPCQVARQRATLKRDAFGCGQCLFSFFCLPFAACLNRYEIRAKHNIRGTSIGDCVCCCWCGCCATVQQARELDYKGDKPGGLFMSTGDTSKDYQHPNSPNYDTQNDNLNKNNDYDIV</sequence>
<dbReference type="PANTHER" id="PTHR15907">
    <property type="entry name" value="DUF614 FAMILY PROTEIN-RELATED"/>
    <property type="match status" value="1"/>
</dbReference>
<dbReference type="NCBIfam" id="TIGR01571">
    <property type="entry name" value="A_thal_Cys_rich"/>
    <property type="match status" value="1"/>
</dbReference>
<dbReference type="HOGENOM" id="CLU_083147_2_4_1"/>
<dbReference type="OMA" id="CPCQVAR"/>
<evidence type="ECO:0000313" key="2">
    <source>
        <dbReference type="EMBL" id="EAL63512.1"/>
    </source>
</evidence>
<dbReference type="GeneID" id="8626269"/>
<dbReference type="VEuPathDB" id="AmoebaDB:DDB_G0287731"/>
<evidence type="ECO:0000256" key="1">
    <source>
        <dbReference type="SAM" id="MobiDB-lite"/>
    </source>
</evidence>
<dbReference type="EMBL" id="AAFI02000104">
    <property type="protein sequence ID" value="EAL63512.1"/>
    <property type="molecule type" value="Genomic_DNA"/>
</dbReference>
<dbReference type="PhylomeDB" id="Q54JY8"/>
<dbReference type="PaxDb" id="44689-DDB0187597"/>
<dbReference type="InterPro" id="IPR006461">
    <property type="entry name" value="PLAC_motif_containing"/>
</dbReference>
<dbReference type="Reactome" id="R-DDI-6798695">
    <property type="pathway name" value="Neutrophil degranulation"/>
</dbReference>
<dbReference type="InParanoid" id="Q54JY8"/>
<comment type="caution">
    <text evidence="2">The sequence shown here is derived from an EMBL/GenBank/DDBJ whole genome shotgun (WGS) entry which is preliminary data.</text>
</comment>
<dbReference type="KEGG" id="ddi:DDB_G0287731"/>
<dbReference type="eggNOG" id="ENOG502RSPA">
    <property type="taxonomic scope" value="Eukaryota"/>
</dbReference>
<evidence type="ECO:0000313" key="3">
    <source>
        <dbReference type="Proteomes" id="UP000002195"/>
    </source>
</evidence>
<dbReference type="RefSeq" id="XP_637014.1">
    <property type="nucleotide sequence ID" value="XM_631922.1"/>
</dbReference>
<name>Q54JY8_DICDI</name>
<organism evidence="2 3">
    <name type="scientific">Dictyostelium discoideum</name>
    <name type="common">Social amoeba</name>
    <dbReference type="NCBI Taxonomy" id="44689"/>
    <lineage>
        <taxon>Eukaryota</taxon>
        <taxon>Amoebozoa</taxon>
        <taxon>Evosea</taxon>
        <taxon>Eumycetozoa</taxon>
        <taxon>Dictyostelia</taxon>
        <taxon>Dictyosteliales</taxon>
        <taxon>Dictyosteliaceae</taxon>
        <taxon>Dictyostelium</taxon>
    </lineage>
</organism>
<dbReference type="AlphaFoldDB" id="Q54JY8"/>